<keyword evidence="1" id="KW-1133">Transmembrane helix</keyword>
<gene>
    <name evidence="2" type="ORF">STSP2_01093</name>
</gene>
<evidence type="ECO:0000313" key="2">
    <source>
        <dbReference type="EMBL" id="AQT67941.1"/>
    </source>
</evidence>
<dbReference type="STRING" id="1936003.STSP2_01093"/>
<name>A0A1U9NJ45_9BACT</name>
<dbReference type="AlphaFoldDB" id="A0A1U9NJ45"/>
<dbReference type="KEGG" id="alus:STSP2_01093"/>
<dbReference type="RefSeq" id="WP_146660534.1">
    <property type="nucleotide sequence ID" value="NZ_CP019791.1"/>
</dbReference>
<keyword evidence="3" id="KW-1185">Reference proteome</keyword>
<dbReference type="OrthoDB" id="9935188at2"/>
<dbReference type="Proteomes" id="UP000189674">
    <property type="component" value="Chromosome"/>
</dbReference>
<accession>A0A1U9NJ45</accession>
<dbReference type="EMBL" id="CP019791">
    <property type="protein sequence ID" value="AQT67941.1"/>
    <property type="molecule type" value="Genomic_DNA"/>
</dbReference>
<protein>
    <recommendedName>
        <fullName evidence="4">Hemolysin XhlA</fullName>
    </recommendedName>
</protein>
<evidence type="ECO:0000313" key="3">
    <source>
        <dbReference type="Proteomes" id="UP000189674"/>
    </source>
</evidence>
<keyword evidence="1" id="KW-0812">Transmembrane</keyword>
<feature type="transmembrane region" description="Helical" evidence="1">
    <location>
        <begin position="55"/>
        <end position="75"/>
    </location>
</feature>
<evidence type="ECO:0008006" key="4">
    <source>
        <dbReference type="Google" id="ProtNLM"/>
    </source>
</evidence>
<keyword evidence="1" id="KW-0472">Membrane</keyword>
<proteinExistence type="predicted"/>
<sequence length="78" mass="8811">MTCNDHQYENVCKDEFAQLTRKIDKLDDAIRGNGELGLKVRIDRLERAQATRNKLVWLITAAVITSSVSLLVQLVRGV</sequence>
<reference evidence="3" key="1">
    <citation type="submission" date="2017-02" db="EMBL/GenBank/DDBJ databases">
        <title>Comparative genomics and description of representatives of a novel lineage of planctomycetes thriving in anoxic sediments.</title>
        <authorList>
            <person name="Spring S."/>
            <person name="Bunk B."/>
            <person name="Sproer C."/>
        </authorList>
    </citation>
    <scope>NUCLEOTIDE SEQUENCE [LARGE SCALE GENOMIC DNA]</scope>
    <source>
        <strain evidence="3">ST-NAGAB-D1</strain>
    </source>
</reference>
<evidence type="ECO:0000256" key="1">
    <source>
        <dbReference type="SAM" id="Phobius"/>
    </source>
</evidence>
<organism evidence="2 3">
    <name type="scientific">Anaerohalosphaera lusitana</name>
    <dbReference type="NCBI Taxonomy" id="1936003"/>
    <lineage>
        <taxon>Bacteria</taxon>
        <taxon>Pseudomonadati</taxon>
        <taxon>Planctomycetota</taxon>
        <taxon>Phycisphaerae</taxon>
        <taxon>Sedimentisphaerales</taxon>
        <taxon>Anaerohalosphaeraceae</taxon>
        <taxon>Anaerohalosphaera</taxon>
    </lineage>
</organism>